<organism evidence="2 3">
    <name type="scientific">Micromonospora cathayae</name>
    <dbReference type="NCBI Taxonomy" id="3028804"/>
    <lineage>
        <taxon>Bacteria</taxon>
        <taxon>Bacillati</taxon>
        <taxon>Actinomycetota</taxon>
        <taxon>Actinomycetes</taxon>
        <taxon>Micromonosporales</taxon>
        <taxon>Micromonosporaceae</taxon>
        <taxon>Micromonospora</taxon>
    </lineage>
</organism>
<evidence type="ECO:0000259" key="1">
    <source>
        <dbReference type="Pfam" id="PF13788"/>
    </source>
</evidence>
<sequence>MAADVLVHLAGVPVLACAPDGPPLCGAADAANVVAEVAGEHVEVVLLPVERLAPEFFTLRSGVAAAVVQKFVNYHLRVAVVGDIAGQVARSSSLRDFVEESNRGRHLWFVATPADLADRLRHDH</sequence>
<protein>
    <submittedName>
        <fullName evidence="2">DUF4180 domain-containing protein</fullName>
    </submittedName>
</protein>
<feature type="domain" description="DUF4180" evidence="1">
    <location>
        <begin position="11"/>
        <end position="120"/>
    </location>
</feature>
<name>A0ABY7ZYB0_9ACTN</name>
<proteinExistence type="predicted"/>
<gene>
    <name evidence="2" type="ORF">PVK37_13715</name>
</gene>
<dbReference type="RefSeq" id="WP_275034319.1">
    <property type="nucleotide sequence ID" value="NZ_CP118615.1"/>
</dbReference>
<dbReference type="Pfam" id="PF13788">
    <property type="entry name" value="DUF4180"/>
    <property type="match status" value="1"/>
</dbReference>
<dbReference type="EMBL" id="CP118615">
    <property type="protein sequence ID" value="WDZ87386.1"/>
    <property type="molecule type" value="Genomic_DNA"/>
</dbReference>
<dbReference type="Proteomes" id="UP001219605">
    <property type="component" value="Chromosome"/>
</dbReference>
<accession>A0ABY7ZYB0</accession>
<dbReference type="InterPro" id="IPR025438">
    <property type="entry name" value="DUF4180"/>
</dbReference>
<reference evidence="2 3" key="1">
    <citation type="submission" date="2023-02" db="EMBL/GenBank/DDBJ databases">
        <authorList>
            <person name="Mo P."/>
        </authorList>
    </citation>
    <scope>NUCLEOTIDE SEQUENCE [LARGE SCALE GENOMIC DNA]</scope>
    <source>
        <strain evidence="2 3">HUAS 3</strain>
    </source>
</reference>
<evidence type="ECO:0000313" key="2">
    <source>
        <dbReference type="EMBL" id="WDZ87386.1"/>
    </source>
</evidence>
<keyword evidence="3" id="KW-1185">Reference proteome</keyword>
<evidence type="ECO:0000313" key="3">
    <source>
        <dbReference type="Proteomes" id="UP001219605"/>
    </source>
</evidence>